<feature type="compositionally biased region" description="Basic and acidic residues" evidence="1">
    <location>
        <begin position="99"/>
        <end position="113"/>
    </location>
</feature>
<gene>
    <name evidence="2" type="ORF">GCM10011589_11770</name>
</gene>
<dbReference type="Proteomes" id="UP000648663">
    <property type="component" value="Unassembled WGS sequence"/>
</dbReference>
<protein>
    <recommendedName>
        <fullName evidence="4">Transposase</fullName>
    </recommendedName>
</protein>
<keyword evidence="3" id="KW-1185">Reference proteome</keyword>
<evidence type="ECO:0008006" key="4">
    <source>
        <dbReference type="Google" id="ProtNLM"/>
    </source>
</evidence>
<evidence type="ECO:0000313" key="2">
    <source>
        <dbReference type="EMBL" id="GGL57367.1"/>
    </source>
</evidence>
<name>A0ABQ2FV76_9ACTN</name>
<proteinExistence type="predicted"/>
<dbReference type="EMBL" id="BMMI01000002">
    <property type="protein sequence ID" value="GGL57367.1"/>
    <property type="molecule type" value="Genomic_DNA"/>
</dbReference>
<evidence type="ECO:0000313" key="3">
    <source>
        <dbReference type="Proteomes" id="UP000648663"/>
    </source>
</evidence>
<evidence type="ECO:0000256" key="1">
    <source>
        <dbReference type="SAM" id="MobiDB-lite"/>
    </source>
</evidence>
<reference evidence="3" key="1">
    <citation type="journal article" date="2019" name="Int. J. Syst. Evol. Microbiol.">
        <title>The Global Catalogue of Microorganisms (GCM) 10K type strain sequencing project: providing services to taxonomists for standard genome sequencing and annotation.</title>
        <authorList>
            <consortium name="The Broad Institute Genomics Platform"/>
            <consortium name="The Broad Institute Genome Sequencing Center for Infectious Disease"/>
            <person name="Wu L."/>
            <person name="Ma J."/>
        </authorList>
    </citation>
    <scope>NUCLEOTIDE SEQUENCE [LARGE SCALE GENOMIC DNA]</scope>
    <source>
        <strain evidence="3">CGMCC 4.5581</strain>
    </source>
</reference>
<sequence length="113" mass="12596">MHHSPEEGEEQRLRTVDARRALRSDVTAGTHPPGVPLAMSCQLIDTHDARPLTGAHQETIIRHTVDDRLYKLYLSCDADHLTRDLGDCTQPAVRRAPARPRDTPSRVGDDTLP</sequence>
<accession>A0ABQ2FV76</accession>
<organism evidence="2 3">
    <name type="scientific">Modestobacter marinus</name>
    <dbReference type="NCBI Taxonomy" id="477641"/>
    <lineage>
        <taxon>Bacteria</taxon>
        <taxon>Bacillati</taxon>
        <taxon>Actinomycetota</taxon>
        <taxon>Actinomycetes</taxon>
        <taxon>Geodermatophilales</taxon>
        <taxon>Geodermatophilaceae</taxon>
        <taxon>Modestobacter</taxon>
    </lineage>
</organism>
<feature type="region of interest" description="Disordered" evidence="1">
    <location>
        <begin position="90"/>
        <end position="113"/>
    </location>
</feature>
<comment type="caution">
    <text evidence="2">The sequence shown here is derived from an EMBL/GenBank/DDBJ whole genome shotgun (WGS) entry which is preliminary data.</text>
</comment>